<reference evidence="9 10" key="1">
    <citation type="submission" date="2024-09" db="EMBL/GenBank/DDBJ databases">
        <authorList>
            <person name="Sun Q."/>
            <person name="Mori K."/>
        </authorList>
    </citation>
    <scope>NUCLEOTIDE SEQUENCE [LARGE SCALE GENOMIC DNA]</scope>
    <source>
        <strain evidence="9 10">NCAIM B.02604</strain>
    </source>
</reference>
<feature type="domain" description="Glycine transporter" evidence="8">
    <location>
        <begin position="3"/>
        <end position="75"/>
    </location>
</feature>
<keyword evidence="3" id="KW-1003">Cell membrane</keyword>
<evidence type="ECO:0000256" key="5">
    <source>
        <dbReference type="ARBA" id="ARBA00022989"/>
    </source>
</evidence>
<keyword evidence="10" id="KW-1185">Reference proteome</keyword>
<name>A0ABV6P9T8_9MICC</name>
<protein>
    <submittedName>
        <fullName evidence="9">Trimeric intracellular cation channel family protein</fullName>
    </submittedName>
</protein>
<feature type="transmembrane region" description="Helical" evidence="7">
    <location>
        <begin position="59"/>
        <end position="75"/>
    </location>
</feature>
<comment type="caution">
    <text evidence="9">The sequence shown here is derived from an EMBL/GenBank/DDBJ whole genome shotgun (WGS) entry which is preliminary data.</text>
</comment>
<comment type="similarity">
    <text evidence="2">Belongs to the UPF0126 family.</text>
</comment>
<evidence type="ECO:0000256" key="3">
    <source>
        <dbReference type="ARBA" id="ARBA00022475"/>
    </source>
</evidence>
<evidence type="ECO:0000313" key="10">
    <source>
        <dbReference type="Proteomes" id="UP001589862"/>
    </source>
</evidence>
<feature type="transmembrane region" description="Helical" evidence="7">
    <location>
        <begin position="113"/>
        <end position="134"/>
    </location>
</feature>
<evidence type="ECO:0000259" key="8">
    <source>
        <dbReference type="Pfam" id="PF03458"/>
    </source>
</evidence>
<dbReference type="PANTHER" id="PTHR30506">
    <property type="entry name" value="INNER MEMBRANE PROTEIN"/>
    <property type="match status" value="1"/>
</dbReference>
<dbReference type="EMBL" id="JBHLUB010000001">
    <property type="protein sequence ID" value="MFC0581162.1"/>
    <property type="molecule type" value="Genomic_DNA"/>
</dbReference>
<feature type="transmembrane region" description="Helical" evidence="7">
    <location>
        <begin position="87"/>
        <end position="107"/>
    </location>
</feature>
<accession>A0ABV6P9T8</accession>
<evidence type="ECO:0000313" key="9">
    <source>
        <dbReference type="EMBL" id="MFC0581162.1"/>
    </source>
</evidence>
<comment type="subcellular location">
    <subcellularLocation>
        <location evidence="1">Cell membrane</location>
        <topology evidence="1">Multi-pass membrane protein</topology>
    </subcellularLocation>
</comment>
<feature type="transmembrane region" description="Helical" evidence="7">
    <location>
        <begin position="171"/>
        <end position="192"/>
    </location>
</feature>
<feature type="transmembrane region" description="Helical" evidence="7">
    <location>
        <begin position="146"/>
        <end position="165"/>
    </location>
</feature>
<dbReference type="Pfam" id="PF03458">
    <property type="entry name" value="Gly_transporter"/>
    <property type="match status" value="2"/>
</dbReference>
<keyword evidence="6 7" id="KW-0472">Membrane</keyword>
<evidence type="ECO:0000256" key="6">
    <source>
        <dbReference type="ARBA" id="ARBA00023136"/>
    </source>
</evidence>
<feature type="domain" description="Glycine transporter" evidence="8">
    <location>
        <begin position="89"/>
        <end position="162"/>
    </location>
</feature>
<proteinExistence type="inferred from homology"/>
<evidence type="ECO:0000256" key="7">
    <source>
        <dbReference type="SAM" id="Phobius"/>
    </source>
</evidence>
<evidence type="ECO:0000256" key="4">
    <source>
        <dbReference type="ARBA" id="ARBA00022692"/>
    </source>
</evidence>
<evidence type="ECO:0000256" key="2">
    <source>
        <dbReference type="ARBA" id="ARBA00008193"/>
    </source>
</evidence>
<keyword evidence="5 7" id="KW-1133">Transmembrane helix</keyword>
<sequence length="206" mass="21405">MLVLDLGGTVAFAASGSLLAARRGFDFVGSLLLGSLAGMGGGTVRDIILGKAPPTSFERLEYLAAAVFAALLVYVKVLKVHRLRRTLLISDAVGLALFCVSGTLIAHNAGANPVAAALLGLTTAVGGGVLRDVVANEVPQIFSVRGVYAIPAFVGAGITIGLVYLDMFNAYTAVGTAALVFVFRVAALKWQWTVPAAVYRPKKTRT</sequence>
<evidence type="ECO:0000256" key="1">
    <source>
        <dbReference type="ARBA" id="ARBA00004651"/>
    </source>
</evidence>
<dbReference type="PANTHER" id="PTHR30506:SF3">
    <property type="entry name" value="UPF0126 INNER MEMBRANE PROTEIN YADS-RELATED"/>
    <property type="match status" value="1"/>
</dbReference>
<dbReference type="RefSeq" id="WP_377457784.1">
    <property type="nucleotide sequence ID" value="NZ_JBHLUB010000001.1"/>
</dbReference>
<organism evidence="9 10">
    <name type="scientific">Micrococcoides hystricis</name>
    <dbReference type="NCBI Taxonomy" id="1572761"/>
    <lineage>
        <taxon>Bacteria</taxon>
        <taxon>Bacillati</taxon>
        <taxon>Actinomycetota</taxon>
        <taxon>Actinomycetes</taxon>
        <taxon>Micrococcales</taxon>
        <taxon>Micrococcaceae</taxon>
        <taxon>Micrococcoides</taxon>
    </lineage>
</organism>
<dbReference type="Proteomes" id="UP001589862">
    <property type="component" value="Unassembled WGS sequence"/>
</dbReference>
<gene>
    <name evidence="9" type="ORF">ACFFFR_01990</name>
</gene>
<keyword evidence="4 7" id="KW-0812">Transmembrane</keyword>
<dbReference type="InterPro" id="IPR005115">
    <property type="entry name" value="Gly_transporter"/>
</dbReference>